<dbReference type="HOGENOM" id="CLU_055261_0_3_11"/>
<organism evidence="2 3">
    <name type="scientific">Frankia casuarinae (strain DSM 45818 / CECT 9043 / HFP020203 / CcI3)</name>
    <dbReference type="NCBI Taxonomy" id="106370"/>
    <lineage>
        <taxon>Bacteria</taxon>
        <taxon>Bacillati</taxon>
        <taxon>Actinomycetota</taxon>
        <taxon>Actinomycetes</taxon>
        <taxon>Frankiales</taxon>
        <taxon>Frankiaceae</taxon>
        <taxon>Frankia</taxon>
    </lineage>
</organism>
<reference evidence="2 3" key="1">
    <citation type="journal article" date="2007" name="Genome Res.">
        <title>Genome characteristics of facultatively symbiotic Frankia sp. strains reflect host range and host plant biogeography.</title>
        <authorList>
            <person name="Normand P."/>
            <person name="Lapierre P."/>
            <person name="Tisa L.S."/>
            <person name="Gogarten J.P."/>
            <person name="Alloisio N."/>
            <person name="Bagnarol E."/>
            <person name="Bassi C.A."/>
            <person name="Berry A.M."/>
            <person name="Bickhart D.M."/>
            <person name="Choisne N."/>
            <person name="Couloux A."/>
            <person name="Cournoyer B."/>
            <person name="Cruveiller S."/>
            <person name="Daubin V."/>
            <person name="Demange N."/>
            <person name="Francino M.P."/>
            <person name="Goltsman E."/>
            <person name="Huang Y."/>
            <person name="Kopp O.R."/>
            <person name="Labarre L."/>
            <person name="Lapidus A."/>
            <person name="Lavire C."/>
            <person name="Marechal J."/>
            <person name="Martinez M."/>
            <person name="Mastronunzio J.E."/>
            <person name="Mullin B.C."/>
            <person name="Niemann J."/>
            <person name="Pujic P."/>
            <person name="Rawnsley T."/>
            <person name="Rouy Z."/>
            <person name="Schenowitz C."/>
            <person name="Sellstedt A."/>
            <person name="Tavares F."/>
            <person name="Tomkins J.P."/>
            <person name="Vallenet D."/>
            <person name="Valverde C."/>
            <person name="Wall L.G."/>
            <person name="Wang Y."/>
            <person name="Medigue C."/>
            <person name="Benson D.R."/>
        </authorList>
    </citation>
    <scope>NUCLEOTIDE SEQUENCE [LARGE SCALE GENOMIC DNA]</scope>
    <source>
        <strain evidence="3">DSM 45818 / CECT 9043 / CcI3</strain>
    </source>
</reference>
<dbReference type="eggNOG" id="COG3293">
    <property type="taxonomic scope" value="Bacteria"/>
</dbReference>
<dbReference type="PANTHER" id="PTHR30007">
    <property type="entry name" value="PHP DOMAIN PROTEIN"/>
    <property type="match status" value="1"/>
</dbReference>
<feature type="domain" description="Transposase DDE" evidence="1">
    <location>
        <begin position="11"/>
        <end position="62"/>
    </location>
</feature>
<gene>
    <name evidence="2" type="ordered locus">Francci3_2126</name>
</gene>
<dbReference type="EMBL" id="CP000249">
    <property type="protein sequence ID" value="ABD11498.1"/>
    <property type="molecule type" value="Genomic_DNA"/>
</dbReference>
<dbReference type="Proteomes" id="UP000001937">
    <property type="component" value="Chromosome"/>
</dbReference>
<dbReference type="InterPro" id="IPR025668">
    <property type="entry name" value="Tnp_DDE_dom"/>
</dbReference>
<dbReference type="KEGG" id="fra:Francci3_2126"/>
<dbReference type="PhylomeDB" id="Q2JB44"/>
<dbReference type="STRING" id="106370.Francci3_2126"/>
<name>Q2JB44_FRACC</name>
<evidence type="ECO:0000259" key="1">
    <source>
        <dbReference type="Pfam" id="PF13586"/>
    </source>
</evidence>
<accession>Q2JB44</accession>
<keyword evidence="3" id="KW-1185">Reference proteome</keyword>
<evidence type="ECO:0000313" key="2">
    <source>
        <dbReference type="EMBL" id="ABD11498.1"/>
    </source>
</evidence>
<protein>
    <recommendedName>
        <fullName evidence="1">Transposase DDE domain-containing protein</fullName>
    </recommendedName>
</protein>
<dbReference type="Pfam" id="PF13586">
    <property type="entry name" value="DDE_Tnp_1_2"/>
    <property type="match status" value="1"/>
</dbReference>
<sequence length="83" mass="10033">MRTTVEIVRKKPGQKTFEALPKRWVVERTLVWLTAHRRLARDYERHPATSASFIHWAMIRTMVRRLVRGNPVPRWQPRDTTER</sequence>
<dbReference type="AlphaFoldDB" id="Q2JB44"/>
<dbReference type="PANTHER" id="PTHR30007:SF0">
    <property type="entry name" value="TRANSPOSASE"/>
    <property type="match status" value="1"/>
</dbReference>
<evidence type="ECO:0000313" key="3">
    <source>
        <dbReference type="Proteomes" id="UP000001937"/>
    </source>
</evidence>
<proteinExistence type="predicted"/>